<feature type="domain" description="EngC GTPase" evidence="11">
    <location>
        <begin position="71"/>
        <end position="217"/>
    </location>
</feature>
<evidence type="ECO:0000313" key="14">
    <source>
        <dbReference type="Proteomes" id="UP000184447"/>
    </source>
</evidence>
<proteinExistence type="inferred from homology"/>
<comment type="subcellular location">
    <subcellularLocation>
        <location evidence="10">Cytoplasm</location>
    </subcellularLocation>
</comment>
<dbReference type="InterPro" id="IPR012340">
    <property type="entry name" value="NA-bd_OB-fold"/>
</dbReference>
<feature type="binding site" evidence="10">
    <location>
        <position position="256"/>
    </location>
    <ligand>
        <name>Zn(2+)</name>
        <dbReference type="ChEBI" id="CHEBI:29105"/>
    </ligand>
</feature>
<evidence type="ECO:0000256" key="1">
    <source>
        <dbReference type="ARBA" id="ARBA00022490"/>
    </source>
</evidence>
<dbReference type="CDD" id="cd01854">
    <property type="entry name" value="YjeQ_EngC"/>
    <property type="match status" value="1"/>
</dbReference>
<dbReference type="GO" id="GO:0019843">
    <property type="term" value="F:rRNA binding"/>
    <property type="evidence" value="ECO:0007669"/>
    <property type="project" value="UniProtKB-KW"/>
</dbReference>
<dbReference type="Gene3D" id="2.40.50.140">
    <property type="entry name" value="Nucleic acid-binding proteins"/>
    <property type="match status" value="1"/>
</dbReference>
<dbReference type="AlphaFoldDB" id="A0A1M5QUS0"/>
<name>A0A1M5QUS0_9CLOT</name>
<dbReference type="InterPro" id="IPR031944">
    <property type="entry name" value="RsgA_N"/>
</dbReference>
<evidence type="ECO:0000259" key="12">
    <source>
        <dbReference type="PROSITE" id="PS51721"/>
    </source>
</evidence>
<dbReference type="Gene3D" id="3.40.50.300">
    <property type="entry name" value="P-loop containing nucleotide triphosphate hydrolases"/>
    <property type="match status" value="1"/>
</dbReference>
<evidence type="ECO:0000256" key="10">
    <source>
        <dbReference type="HAMAP-Rule" id="MF_01820"/>
    </source>
</evidence>
<feature type="binding site" evidence="10">
    <location>
        <begin position="111"/>
        <end position="114"/>
    </location>
    <ligand>
        <name>GTP</name>
        <dbReference type="ChEBI" id="CHEBI:37565"/>
    </ligand>
</feature>
<keyword evidence="6 10" id="KW-0378">Hydrolase</keyword>
<accession>A0A1M5QUS0</accession>
<comment type="similarity">
    <text evidence="10">Belongs to the TRAFAC class YlqF/YawG GTPase family. RsgA subfamily.</text>
</comment>
<evidence type="ECO:0000256" key="7">
    <source>
        <dbReference type="ARBA" id="ARBA00022833"/>
    </source>
</evidence>
<keyword evidence="14" id="KW-1185">Reference proteome</keyword>
<dbReference type="CDD" id="cd04466">
    <property type="entry name" value="S1_YloQ_GTPase"/>
    <property type="match status" value="1"/>
</dbReference>
<evidence type="ECO:0000259" key="11">
    <source>
        <dbReference type="PROSITE" id="PS50936"/>
    </source>
</evidence>
<keyword evidence="3 10" id="KW-0479">Metal-binding</keyword>
<keyword evidence="4 10" id="KW-0699">rRNA-binding</keyword>
<dbReference type="EC" id="3.6.1.-" evidence="10"/>
<gene>
    <name evidence="10" type="primary">rsgA</name>
    <name evidence="13" type="ORF">SAMN02745207_00290</name>
</gene>
<keyword evidence="1 10" id="KW-0963">Cytoplasm</keyword>
<keyword evidence="2 10" id="KW-0690">Ribosome biogenesis</keyword>
<dbReference type="Pfam" id="PF16745">
    <property type="entry name" value="RsgA_N"/>
    <property type="match status" value="1"/>
</dbReference>
<dbReference type="GO" id="GO:0042274">
    <property type="term" value="P:ribosomal small subunit biogenesis"/>
    <property type="evidence" value="ECO:0007669"/>
    <property type="project" value="UniProtKB-UniRule"/>
</dbReference>
<dbReference type="PANTHER" id="PTHR32120">
    <property type="entry name" value="SMALL RIBOSOMAL SUBUNIT BIOGENESIS GTPASE RSGA"/>
    <property type="match status" value="1"/>
</dbReference>
<dbReference type="InterPro" id="IPR030378">
    <property type="entry name" value="G_CP_dom"/>
</dbReference>
<dbReference type="EMBL" id="FQXM01000002">
    <property type="protein sequence ID" value="SHH17459.1"/>
    <property type="molecule type" value="Genomic_DNA"/>
</dbReference>
<comment type="function">
    <text evidence="10">One of several proteins that assist in the late maturation steps of the functional core of the 30S ribosomal subunit. Helps release RbfA from mature subunits. May play a role in the assembly of ribosomal proteins into the subunit. Circularly permuted GTPase that catalyzes slow GTP hydrolysis, GTPase activity is stimulated by the 30S ribosomal subunit.</text>
</comment>
<feature type="binding site" evidence="10">
    <location>
        <position position="248"/>
    </location>
    <ligand>
        <name>Zn(2+)</name>
        <dbReference type="ChEBI" id="CHEBI:29105"/>
    </ligand>
</feature>
<dbReference type="InterPro" id="IPR027417">
    <property type="entry name" value="P-loop_NTPase"/>
</dbReference>
<evidence type="ECO:0000256" key="6">
    <source>
        <dbReference type="ARBA" id="ARBA00022801"/>
    </source>
</evidence>
<evidence type="ECO:0000256" key="3">
    <source>
        <dbReference type="ARBA" id="ARBA00022723"/>
    </source>
</evidence>
<keyword evidence="7 10" id="KW-0862">Zinc</keyword>
<evidence type="ECO:0000313" key="13">
    <source>
        <dbReference type="EMBL" id="SHH17459.1"/>
    </source>
</evidence>
<organism evidence="13 14">
    <name type="scientific">Clostridium grantii DSM 8605</name>
    <dbReference type="NCBI Taxonomy" id="1121316"/>
    <lineage>
        <taxon>Bacteria</taxon>
        <taxon>Bacillati</taxon>
        <taxon>Bacillota</taxon>
        <taxon>Clostridia</taxon>
        <taxon>Eubacteriales</taxon>
        <taxon>Clostridiaceae</taxon>
        <taxon>Clostridium</taxon>
    </lineage>
</organism>
<comment type="cofactor">
    <cofactor evidence="10">
        <name>Zn(2+)</name>
        <dbReference type="ChEBI" id="CHEBI:29105"/>
    </cofactor>
    <text evidence="10">Binds 1 zinc ion per subunit.</text>
</comment>
<evidence type="ECO:0000256" key="2">
    <source>
        <dbReference type="ARBA" id="ARBA00022517"/>
    </source>
</evidence>
<dbReference type="Proteomes" id="UP000184447">
    <property type="component" value="Unassembled WGS sequence"/>
</dbReference>
<evidence type="ECO:0000256" key="5">
    <source>
        <dbReference type="ARBA" id="ARBA00022741"/>
    </source>
</evidence>
<keyword evidence="5 10" id="KW-0547">Nucleotide-binding</keyword>
<keyword evidence="8 10" id="KW-0694">RNA-binding</keyword>
<evidence type="ECO:0000256" key="9">
    <source>
        <dbReference type="ARBA" id="ARBA00023134"/>
    </source>
</evidence>
<dbReference type="Gene3D" id="1.10.40.50">
    <property type="entry name" value="Probable gtpase engc, domain 3"/>
    <property type="match status" value="1"/>
</dbReference>
<feature type="binding site" evidence="10">
    <location>
        <position position="250"/>
    </location>
    <ligand>
        <name>Zn(2+)</name>
        <dbReference type="ChEBI" id="CHEBI:29105"/>
    </ligand>
</feature>
<dbReference type="PROSITE" id="PS51721">
    <property type="entry name" value="G_CP"/>
    <property type="match status" value="1"/>
</dbReference>
<evidence type="ECO:0000256" key="4">
    <source>
        <dbReference type="ARBA" id="ARBA00022730"/>
    </source>
</evidence>
<dbReference type="InterPro" id="IPR004881">
    <property type="entry name" value="Ribosome_biogen_GTPase_RsgA"/>
</dbReference>
<protein>
    <recommendedName>
        <fullName evidence="10">Small ribosomal subunit biogenesis GTPase RsgA</fullName>
        <ecNumber evidence="10">3.6.1.-</ecNumber>
    </recommendedName>
</protein>
<dbReference type="PROSITE" id="PS50936">
    <property type="entry name" value="ENGC_GTPASE"/>
    <property type="match status" value="1"/>
</dbReference>
<dbReference type="STRING" id="1121316.SAMN02745207_00290"/>
<dbReference type="SUPFAM" id="SSF50249">
    <property type="entry name" value="Nucleic acid-binding proteins"/>
    <property type="match status" value="1"/>
</dbReference>
<dbReference type="InterPro" id="IPR010914">
    <property type="entry name" value="RsgA_GTPase_dom"/>
</dbReference>
<dbReference type="GO" id="GO:0003924">
    <property type="term" value="F:GTPase activity"/>
    <property type="evidence" value="ECO:0007669"/>
    <property type="project" value="UniProtKB-UniRule"/>
</dbReference>
<dbReference type="SUPFAM" id="SSF52540">
    <property type="entry name" value="P-loop containing nucleoside triphosphate hydrolases"/>
    <property type="match status" value="1"/>
</dbReference>
<dbReference type="GO" id="GO:0046872">
    <property type="term" value="F:metal ion binding"/>
    <property type="evidence" value="ECO:0007669"/>
    <property type="project" value="UniProtKB-KW"/>
</dbReference>
<evidence type="ECO:0000256" key="8">
    <source>
        <dbReference type="ARBA" id="ARBA00022884"/>
    </source>
</evidence>
<sequence length="290" mass="33053">MDGIIIKGIAGFYYVKVNEEVFECKARGKFRNTGESPVVGDRVRISVMDNMKGTIEDIYERKNILKRPIVSNISKAFVVFAVKHPDINVDLLNKFLIQCEMNDIDVVVCFNKVDLDNDYANNIAIEMVKSAGYDTLILNAKEGLGIEEIKKRLKDNISVFCGPSGVGKSTILNIIAGYEAMETGKISDRLRRGKHTTRHSELLSVESGLVVDTPGFSNLDITFDEKQEIQQYFPEFRSFIEECRFKGCMHFKEPSCAVKEAVEQGEINENRYNFYLRLLEEYEKGGNKRW</sequence>
<feature type="domain" description="CP-type G" evidence="12">
    <location>
        <begin position="62"/>
        <end position="219"/>
    </location>
</feature>
<comment type="subunit">
    <text evidence="10">Monomer. Associates with 30S ribosomal subunit, binds 16S rRNA.</text>
</comment>
<keyword evidence="9 10" id="KW-0342">GTP-binding</keyword>
<dbReference type="HAMAP" id="MF_01820">
    <property type="entry name" value="GTPase_RsgA"/>
    <property type="match status" value="1"/>
</dbReference>
<reference evidence="13 14" key="1">
    <citation type="submission" date="2016-11" db="EMBL/GenBank/DDBJ databases">
        <authorList>
            <person name="Jaros S."/>
            <person name="Januszkiewicz K."/>
            <person name="Wedrychowicz H."/>
        </authorList>
    </citation>
    <scope>NUCLEOTIDE SEQUENCE [LARGE SCALE GENOMIC DNA]</scope>
    <source>
        <strain evidence="13 14">DSM 8605</strain>
    </source>
</reference>
<dbReference type="NCBIfam" id="TIGR00157">
    <property type="entry name" value="ribosome small subunit-dependent GTPase A"/>
    <property type="match status" value="1"/>
</dbReference>
<dbReference type="Pfam" id="PF03193">
    <property type="entry name" value="RsgA_GTPase"/>
    <property type="match status" value="1"/>
</dbReference>
<dbReference type="OrthoDB" id="9809485at2"/>
<dbReference type="GO" id="GO:0005525">
    <property type="term" value="F:GTP binding"/>
    <property type="evidence" value="ECO:0007669"/>
    <property type="project" value="UniProtKB-UniRule"/>
</dbReference>
<feature type="binding site" evidence="10">
    <location>
        <begin position="162"/>
        <end position="170"/>
    </location>
    <ligand>
        <name>GTP</name>
        <dbReference type="ChEBI" id="CHEBI:37565"/>
    </ligand>
</feature>
<dbReference type="GO" id="GO:0005737">
    <property type="term" value="C:cytoplasm"/>
    <property type="evidence" value="ECO:0007669"/>
    <property type="project" value="UniProtKB-SubCell"/>
</dbReference>
<dbReference type="RefSeq" id="WP_073336232.1">
    <property type="nucleotide sequence ID" value="NZ_FQXM01000002.1"/>
</dbReference>
<feature type="binding site" evidence="10">
    <location>
        <position position="243"/>
    </location>
    <ligand>
        <name>Zn(2+)</name>
        <dbReference type="ChEBI" id="CHEBI:29105"/>
    </ligand>
</feature>
<dbReference type="PANTHER" id="PTHR32120:SF11">
    <property type="entry name" value="SMALL RIBOSOMAL SUBUNIT BIOGENESIS GTPASE RSGA 1, MITOCHONDRIAL-RELATED"/>
    <property type="match status" value="1"/>
</dbReference>